<feature type="compositionally biased region" description="Polar residues" evidence="4">
    <location>
        <begin position="182"/>
        <end position="197"/>
    </location>
</feature>
<evidence type="ECO:0000256" key="3">
    <source>
        <dbReference type="PROSITE-ProRule" id="PRU00023"/>
    </source>
</evidence>
<reference evidence="5 6" key="1">
    <citation type="submission" date="2018-05" db="EMBL/GenBank/DDBJ databases">
        <title>Genome sequencing and assembly of the regulated plant pathogen Lachnellula willkommii and related sister species for the development of diagnostic species identification markers.</title>
        <authorList>
            <person name="Giroux E."/>
            <person name="Bilodeau G."/>
        </authorList>
    </citation>
    <scope>NUCLEOTIDE SEQUENCE [LARGE SCALE GENOMIC DNA]</scope>
    <source>
        <strain evidence="5 6">CBS 160.35</strain>
    </source>
</reference>
<accession>A0A8H8UGQ6</accession>
<dbReference type="Gene3D" id="1.25.40.20">
    <property type="entry name" value="Ankyrin repeat-containing domain"/>
    <property type="match status" value="1"/>
</dbReference>
<dbReference type="PANTHER" id="PTHR24171">
    <property type="entry name" value="ANKYRIN REPEAT DOMAIN-CONTAINING PROTEIN 39-RELATED"/>
    <property type="match status" value="1"/>
</dbReference>
<keyword evidence="6" id="KW-1185">Reference proteome</keyword>
<dbReference type="GO" id="GO:0004842">
    <property type="term" value="F:ubiquitin-protein transferase activity"/>
    <property type="evidence" value="ECO:0007669"/>
    <property type="project" value="TreeGrafter"/>
</dbReference>
<gene>
    <name evidence="5" type="primary">Asb14</name>
    <name evidence="5" type="ORF">LOCC1_G003259</name>
</gene>
<evidence type="ECO:0000313" key="5">
    <source>
        <dbReference type="EMBL" id="TVY43519.1"/>
    </source>
</evidence>
<keyword evidence="2 3" id="KW-0040">ANK repeat</keyword>
<evidence type="ECO:0000256" key="2">
    <source>
        <dbReference type="ARBA" id="ARBA00023043"/>
    </source>
</evidence>
<dbReference type="SMART" id="SM00248">
    <property type="entry name" value="ANK"/>
    <property type="match status" value="2"/>
</dbReference>
<dbReference type="InterPro" id="IPR002110">
    <property type="entry name" value="Ankyrin_rpt"/>
</dbReference>
<feature type="repeat" description="ANK" evidence="3">
    <location>
        <begin position="18"/>
        <end position="51"/>
    </location>
</feature>
<dbReference type="OrthoDB" id="5428966at2759"/>
<protein>
    <submittedName>
        <fullName evidence="5">Ankyrin repeat and SOCS box protein</fullName>
    </submittedName>
</protein>
<dbReference type="PANTHER" id="PTHR24171:SF8">
    <property type="entry name" value="BRCA1-ASSOCIATED RING DOMAIN PROTEIN 1"/>
    <property type="match status" value="1"/>
</dbReference>
<dbReference type="PROSITE" id="PS50297">
    <property type="entry name" value="ANK_REP_REGION"/>
    <property type="match status" value="1"/>
</dbReference>
<organism evidence="5 6">
    <name type="scientific">Lachnellula occidentalis</name>
    <dbReference type="NCBI Taxonomy" id="215460"/>
    <lineage>
        <taxon>Eukaryota</taxon>
        <taxon>Fungi</taxon>
        <taxon>Dikarya</taxon>
        <taxon>Ascomycota</taxon>
        <taxon>Pezizomycotina</taxon>
        <taxon>Leotiomycetes</taxon>
        <taxon>Helotiales</taxon>
        <taxon>Lachnaceae</taxon>
        <taxon>Lachnellula</taxon>
    </lineage>
</organism>
<evidence type="ECO:0000256" key="4">
    <source>
        <dbReference type="SAM" id="MobiDB-lite"/>
    </source>
</evidence>
<dbReference type="Pfam" id="PF13637">
    <property type="entry name" value="Ank_4"/>
    <property type="match status" value="1"/>
</dbReference>
<dbReference type="GO" id="GO:0085020">
    <property type="term" value="P:protein K6-linked ubiquitination"/>
    <property type="evidence" value="ECO:0007669"/>
    <property type="project" value="TreeGrafter"/>
</dbReference>
<dbReference type="PROSITE" id="PS50088">
    <property type="entry name" value="ANK_REPEAT"/>
    <property type="match status" value="2"/>
</dbReference>
<evidence type="ECO:0000256" key="1">
    <source>
        <dbReference type="ARBA" id="ARBA00022737"/>
    </source>
</evidence>
<comment type="caution">
    <text evidence="5">The sequence shown here is derived from an EMBL/GenBank/DDBJ whole genome shotgun (WGS) entry which is preliminary data.</text>
</comment>
<sequence>IVQILLQEGADINAQGGDHGTALCTAAALDERVEIVRILLQEGADINAQGGYYGTALGAAASKGNTEIVRKLLQEGADIYARGSSKGPALQQAVNKHREGAVQVLLDASVDNRYQDIWDTMCDDLKRKIRELERHERYNQLLEGVRNIQKMLDQWLAKQESKKKVDVDVEEKSEDGADDSRAATTLTIRETISDQML</sequence>
<evidence type="ECO:0000313" key="6">
    <source>
        <dbReference type="Proteomes" id="UP000443090"/>
    </source>
</evidence>
<keyword evidence="1" id="KW-0677">Repeat</keyword>
<dbReference type="InterPro" id="IPR036770">
    <property type="entry name" value="Ankyrin_rpt-contain_sf"/>
</dbReference>
<name>A0A8H8UGQ6_9HELO</name>
<feature type="repeat" description="ANK" evidence="3">
    <location>
        <begin position="52"/>
        <end position="84"/>
    </location>
</feature>
<feature type="non-terminal residue" evidence="5">
    <location>
        <position position="1"/>
    </location>
</feature>
<dbReference type="SUPFAM" id="SSF48403">
    <property type="entry name" value="Ankyrin repeat"/>
    <property type="match status" value="1"/>
</dbReference>
<dbReference type="AlphaFoldDB" id="A0A8H8UGQ6"/>
<dbReference type="EMBL" id="QGMI01000276">
    <property type="protein sequence ID" value="TVY43519.1"/>
    <property type="molecule type" value="Genomic_DNA"/>
</dbReference>
<dbReference type="Proteomes" id="UP000443090">
    <property type="component" value="Unassembled WGS sequence"/>
</dbReference>
<feature type="region of interest" description="Disordered" evidence="4">
    <location>
        <begin position="163"/>
        <end position="197"/>
    </location>
</feature>
<proteinExistence type="predicted"/>